<keyword evidence="1" id="KW-0472">Membrane</keyword>
<evidence type="ECO:0000256" key="1">
    <source>
        <dbReference type="SAM" id="Phobius"/>
    </source>
</evidence>
<protein>
    <submittedName>
        <fullName evidence="2">Uncharacterized protein</fullName>
    </submittedName>
</protein>
<sequence length="66" mass="7732">MLVLGVMVKRKVPLSLLLFFMAGHSFIFAPNLETFGYYENRFFILSSGKLSLQDISENKYWCRHNL</sequence>
<organism evidence="2">
    <name type="scientific">marine sediment metagenome</name>
    <dbReference type="NCBI Taxonomy" id="412755"/>
    <lineage>
        <taxon>unclassified sequences</taxon>
        <taxon>metagenomes</taxon>
        <taxon>ecological metagenomes</taxon>
    </lineage>
</organism>
<proteinExistence type="predicted"/>
<name>A0A0F9P358_9ZZZZ</name>
<accession>A0A0F9P358</accession>
<keyword evidence="1" id="KW-1133">Transmembrane helix</keyword>
<reference evidence="2" key="1">
    <citation type="journal article" date="2015" name="Nature">
        <title>Complex archaea that bridge the gap between prokaryotes and eukaryotes.</title>
        <authorList>
            <person name="Spang A."/>
            <person name="Saw J.H."/>
            <person name="Jorgensen S.L."/>
            <person name="Zaremba-Niedzwiedzka K."/>
            <person name="Martijn J."/>
            <person name="Lind A.E."/>
            <person name="van Eijk R."/>
            <person name="Schleper C."/>
            <person name="Guy L."/>
            <person name="Ettema T.J."/>
        </authorList>
    </citation>
    <scope>NUCLEOTIDE SEQUENCE</scope>
</reference>
<keyword evidence="1" id="KW-0812">Transmembrane</keyword>
<gene>
    <name evidence="2" type="ORF">LCGC14_1264400</name>
</gene>
<feature type="transmembrane region" description="Helical" evidence="1">
    <location>
        <begin position="12"/>
        <end position="32"/>
    </location>
</feature>
<evidence type="ECO:0000313" key="2">
    <source>
        <dbReference type="EMBL" id="KKM87882.1"/>
    </source>
</evidence>
<comment type="caution">
    <text evidence="2">The sequence shown here is derived from an EMBL/GenBank/DDBJ whole genome shotgun (WGS) entry which is preliminary data.</text>
</comment>
<dbReference type="EMBL" id="LAZR01007039">
    <property type="protein sequence ID" value="KKM87882.1"/>
    <property type="molecule type" value="Genomic_DNA"/>
</dbReference>
<dbReference type="AlphaFoldDB" id="A0A0F9P358"/>